<evidence type="ECO:0000256" key="1">
    <source>
        <dbReference type="SAM" id="SignalP"/>
    </source>
</evidence>
<dbReference type="InterPro" id="IPR011250">
    <property type="entry name" value="OMP/PagP_B-barrel"/>
</dbReference>
<comment type="caution">
    <text evidence="2">The sequence shown here is derived from an EMBL/GenBank/DDBJ whole genome shotgun (WGS) entry which is preliminary data.</text>
</comment>
<protein>
    <recommendedName>
        <fullName evidence="4">Outer membrane protein beta-barrel domain-containing protein</fullName>
    </recommendedName>
</protein>
<feature type="signal peptide" evidence="1">
    <location>
        <begin position="1"/>
        <end position="21"/>
    </location>
</feature>
<dbReference type="Gene3D" id="2.40.160.20">
    <property type="match status" value="1"/>
</dbReference>
<evidence type="ECO:0008006" key="4">
    <source>
        <dbReference type="Google" id="ProtNLM"/>
    </source>
</evidence>
<evidence type="ECO:0000313" key="2">
    <source>
        <dbReference type="EMBL" id="KAA1189483.1"/>
    </source>
</evidence>
<organism evidence="2 3">
    <name type="scientific">Pseudohalioglobus sediminis</name>
    <dbReference type="NCBI Taxonomy" id="2606449"/>
    <lineage>
        <taxon>Bacteria</taxon>
        <taxon>Pseudomonadati</taxon>
        <taxon>Pseudomonadota</taxon>
        <taxon>Gammaproteobacteria</taxon>
        <taxon>Cellvibrionales</taxon>
        <taxon>Halieaceae</taxon>
        <taxon>Pseudohalioglobus</taxon>
    </lineage>
</organism>
<proteinExistence type="predicted"/>
<name>A0A5B0WRC4_9GAMM</name>
<dbReference type="Proteomes" id="UP000323708">
    <property type="component" value="Unassembled WGS sequence"/>
</dbReference>
<dbReference type="SUPFAM" id="SSF56925">
    <property type="entry name" value="OMPA-like"/>
    <property type="match status" value="1"/>
</dbReference>
<dbReference type="EMBL" id="VTUX01000007">
    <property type="protein sequence ID" value="KAA1189483.1"/>
    <property type="molecule type" value="Genomic_DNA"/>
</dbReference>
<keyword evidence="1" id="KW-0732">Signal</keyword>
<evidence type="ECO:0000313" key="3">
    <source>
        <dbReference type="Proteomes" id="UP000323708"/>
    </source>
</evidence>
<accession>A0A5B0WRC4</accession>
<reference evidence="2 3" key="1">
    <citation type="submission" date="2019-09" db="EMBL/GenBank/DDBJ databases">
        <authorList>
            <person name="Chen X.-Y."/>
        </authorList>
    </citation>
    <scope>NUCLEOTIDE SEQUENCE [LARGE SCALE GENOMIC DNA]</scope>
    <source>
        <strain evidence="2 3">NY5</strain>
    </source>
</reference>
<dbReference type="RefSeq" id="WP_149612094.1">
    <property type="nucleotide sequence ID" value="NZ_VTUX01000007.1"/>
</dbReference>
<gene>
    <name evidence="2" type="ORF">F0M18_14070</name>
</gene>
<dbReference type="SUPFAM" id="SSF56935">
    <property type="entry name" value="Porins"/>
    <property type="match status" value="1"/>
</dbReference>
<sequence>MRSSVTLLAGLFGLVSVAALAEDDVASRFFTAKHVIGIGAAHQEADAAIRASVANLPEVEVDLDDLGMGDDYTSWSLEYRWRFAPKWMLSAMAYTFDEDGRRGVERDFNFDGVVFKAGASVDTELSIDTYIVDVVYEVYQSEQLEIMLGGGLHAFDLETSITGRAFIGDIERERTTGTSELLAPLPNLRAQALYQISDHWGAYIAAGWLSASYEDFDGDFAYLHARAGYWFNEHWAASLGYQWVDIDLTQEKSRDRETQLDATFRGPTLQLLYRF</sequence>
<feature type="chain" id="PRO_5022947606" description="Outer membrane protein beta-barrel domain-containing protein" evidence="1">
    <location>
        <begin position="22"/>
        <end position="275"/>
    </location>
</feature>
<dbReference type="AlphaFoldDB" id="A0A5B0WRC4"/>
<keyword evidence="3" id="KW-1185">Reference proteome</keyword>